<feature type="compositionally biased region" description="Basic and acidic residues" evidence="1">
    <location>
        <begin position="250"/>
        <end position="259"/>
    </location>
</feature>
<dbReference type="Proteomes" id="UP000024635">
    <property type="component" value="Unassembled WGS sequence"/>
</dbReference>
<sequence length="259" mass="29334">YCWIGMAAIMSSEDDFQGKRKRASVMTSAELCMISQHYVENYSLFHAAHAGSSRDPSVKEKKKCLEDLADVLEQAGYERRSTAQLDQRIRDTLRRAKQYTAAMKKDQMQTGGGPPKKFDIPAHVQIILKGCGDKPRLHGLEKPMEVCGTYDSDLDDDFFERKPPKIRHIEASPPQQPRHTDTSPQLHPSHVEAITPQKPRLPKNYSGPQPHLGETCSTPQPRLAEAYSTPQSRHPRRNQPQHPTRSLPSPHEKENQSEL</sequence>
<feature type="region of interest" description="Disordered" evidence="1">
    <location>
        <begin position="168"/>
        <end position="259"/>
    </location>
</feature>
<comment type="caution">
    <text evidence="2">The sequence shown here is derived from an EMBL/GenBank/DDBJ whole genome shotgun (WGS) entry which is preliminary data.</text>
</comment>
<protein>
    <submittedName>
        <fullName evidence="2">Uncharacterized protein</fullName>
    </submittedName>
</protein>
<evidence type="ECO:0000313" key="3">
    <source>
        <dbReference type="Proteomes" id="UP000024635"/>
    </source>
</evidence>
<name>A0A016W5K2_9BILA</name>
<dbReference type="OrthoDB" id="5876324at2759"/>
<proteinExistence type="predicted"/>
<organism evidence="2 3">
    <name type="scientific">Ancylostoma ceylanicum</name>
    <dbReference type="NCBI Taxonomy" id="53326"/>
    <lineage>
        <taxon>Eukaryota</taxon>
        <taxon>Metazoa</taxon>
        <taxon>Ecdysozoa</taxon>
        <taxon>Nematoda</taxon>
        <taxon>Chromadorea</taxon>
        <taxon>Rhabditida</taxon>
        <taxon>Rhabditina</taxon>
        <taxon>Rhabditomorpha</taxon>
        <taxon>Strongyloidea</taxon>
        <taxon>Ancylostomatidae</taxon>
        <taxon>Ancylostomatinae</taxon>
        <taxon>Ancylostoma</taxon>
    </lineage>
</organism>
<keyword evidence="3" id="KW-1185">Reference proteome</keyword>
<evidence type="ECO:0000256" key="1">
    <source>
        <dbReference type="SAM" id="MobiDB-lite"/>
    </source>
</evidence>
<dbReference type="AlphaFoldDB" id="A0A016W5K2"/>
<gene>
    <name evidence="2" type="primary">Acey_s1306.g3817</name>
    <name evidence="2" type="ORF">Y032_1306g3817</name>
</gene>
<reference evidence="3" key="1">
    <citation type="journal article" date="2015" name="Nat. Genet.">
        <title>The genome and transcriptome of the zoonotic hookworm Ancylostoma ceylanicum identify infection-specific gene families.</title>
        <authorList>
            <person name="Schwarz E.M."/>
            <person name="Hu Y."/>
            <person name="Antoshechkin I."/>
            <person name="Miller M.M."/>
            <person name="Sternberg P.W."/>
            <person name="Aroian R.V."/>
        </authorList>
    </citation>
    <scope>NUCLEOTIDE SEQUENCE</scope>
    <source>
        <strain evidence="3">HY135</strain>
    </source>
</reference>
<dbReference type="EMBL" id="JARK01000905">
    <property type="protein sequence ID" value="EYC34881.1"/>
    <property type="molecule type" value="Genomic_DNA"/>
</dbReference>
<feature type="non-terminal residue" evidence="2">
    <location>
        <position position="1"/>
    </location>
</feature>
<accession>A0A016W5K2</accession>
<evidence type="ECO:0000313" key="2">
    <source>
        <dbReference type="EMBL" id="EYC34881.1"/>
    </source>
</evidence>